<comment type="caution">
    <text evidence="4">The sequence shown here is derived from an EMBL/GenBank/DDBJ whole genome shotgun (WGS) entry which is preliminary data.</text>
</comment>
<reference evidence="4 5" key="1">
    <citation type="submission" date="2020-01" db="EMBL/GenBank/DDBJ databases">
        <title>Genomes of bacteria type strains.</title>
        <authorList>
            <person name="Chen J."/>
            <person name="Zhu S."/>
            <person name="Chen J."/>
        </authorList>
    </citation>
    <scope>NUCLEOTIDE SEQUENCE [LARGE SCALE GENOMIC DNA]</scope>
    <source>
        <strain evidence="4 5">KCTC 52919</strain>
    </source>
</reference>
<dbReference type="EMBL" id="JAAAMJ010000013">
    <property type="protein sequence ID" value="NDV88201.1"/>
    <property type="molecule type" value="Genomic_DNA"/>
</dbReference>
<evidence type="ECO:0000256" key="2">
    <source>
        <dbReference type="ARBA" id="ARBA00023002"/>
    </source>
</evidence>
<dbReference type="Gene3D" id="3.90.180.10">
    <property type="entry name" value="Medium-chain alcohol dehydrogenases, catalytic domain"/>
    <property type="match status" value="1"/>
</dbReference>
<dbReference type="InterPro" id="IPR013154">
    <property type="entry name" value="ADH-like_N"/>
</dbReference>
<keyword evidence="2 4" id="KW-0560">Oxidoreductase</keyword>
<evidence type="ECO:0000259" key="3">
    <source>
        <dbReference type="SMART" id="SM00829"/>
    </source>
</evidence>
<keyword evidence="1" id="KW-0521">NADP</keyword>
<dbReference type="InterPro" id="IPR013149">
    <property type="entry name" value="ADH-like_C"/>
</dbReference>
<organism evidence="4 5">
    <name type="scientific">Aurantimonas aggregata</name>
    <dbReference type="NCBI Taxonomy" id="2047720"/>
    <lineage>
        <taxon>Bacteria</taxon>
        <taxon>Pseudomonadati</taxon>
        <taxon>Pseudomonadota</taxon>
        <taxon>Alphaproteobacteria</taxon>
        <taxon>Hyphomicrobiales</taxon>
        <taxon>Aurantimonadaceae</taxon>
        <taxon>Aurantimonas</taxon>
    </lineage>
</organism>
<dbReference type="FunFam" id="3.40.50.720:FF:000053">
    <property type="entry name" value="Quinone oxidoreductase 1"/>
    <property type="match status" value="1"/>
</dbReference>
<dbReference type="InterPro" id="IPR047618">
    <property type="entry name" value="QOR-like"/>
</dbReference>
<evidence type="ECO:0000256" key="1">
    <source>
        <dbReference type="ARBA" id="ARBA00022857"/>
    </source>
</evidence>
<keyword evidence="5" id="KW-1185">Reference proteome</keyword>
<dbReference type="AlphaFoldDB" id="A0A6L9MKB6"/>
<dbReference type="EC" id="1.6.5.5" evidence="4"/>
<evidence type="ECO:0000313" key="4">
    <source>
        <dbReference type="EMBL" id="NDV88201.1"/>
    </source>
</evidence>
<dbReference type="Pfam" id="PF08240">
    <property type="entry name" value="ADH_N"/>
    <property type="match status" value="1"/>
</dbReference>
<proteinExistence type="predicted"/>
<dbReference type="NCBIfam" id="NF008024">
    <property type="entry name" value="PRK10754.1"/>
    <property type="match status" value="1"/>
</dbReference>
<dbReference type="GO" id="GO:0035925">
    <property type="term" value="F:mRNA 3'-UTR AU-rich region binding"/>
    <property type="evidence" value="ECO:0007669"/>
    <property type="project" value="TreeGrafter"/>
</dbReference>
<dbReference type="PANTHER" id="PTHR48106:SF13">
    <property type="entry name" value="QUINONE OXIDOREDUCTASE-RELATED"/>
    <property type="match status" value="1"/>
</dbReference>
<dbReference type="GO" id="GO:0005829">
    <property type="term" value="C:cytosol"/>
    <property type="evidence" value="ECO:0007669"/>
    <property type="project" value="TreeGrafter"/>
</dbReference>
<dbReference type="SUPFAM" id="SSF51735">
    <property type="entry name" value="NAD(P)-binding Rossmann-fold domains"/>
    <property type="match status" value="1"/>
</dbReference>
<accession>A0A6L9MKB6</accession>
<dbReference type="CDD" id="cd05286">
    <property type="entry name" value="QOR2"/>
    <property type="match status" value="1"/>
</dbReference>
<dbReference type="InterPro" id="IPR011032">
    <property type="entry name" value="GroES-like_sf"/>
</dbReference>
<sequence>MSKAIFIHETGGPEVLKWEDHDPGRPGRGQILVDQAAAGINFIDVYYRTGVYPSAKMPFVLGKEGVGIVAEVGEGVERFQPGDRVAYIGADGSYAERIVIAADLAVAVPDTIDDATAASIMLKGMTAEYLLRRTYPVGPETVLLFHAAAGGVGLIAGQWAKHLGATVIGTAGSAEKCELALANGYDHVINYREDDFVARVAEITDGRKCDVVYDAVGKDTFPGSLDCLRKRGLWASFGHSSGKAPAFEISLLNQKGSLFATRPSIYSYNGTTAELDASAKAVFDIVGSGAVKITIGQTYPLSEAAEAHRDLDARRTVGASVLTV</sequence>
<name>A0A6L9MKB6_9HYPH</name>
<dbReference type="InterPro" id="IPR020843">
    <property type="entry name" value="ER"/>
</dbReference>
<dbReference type="SMART" id="SM00829">
    <property type="entry name" value="PKS_ER"/>
    <property type="match status" value="1"/>
</dbReference>
<dbReference type="Pfam" id="PF00107">
    <property type="entry name" value="ADH_zinc_N"/>
    <property type="match status" value="1"/>
</dbReference>
<dbReference type="InterPro" id="IPR036291">
    <property type="entry name" value="NAD(P)-bd_dom_sf"/>
</dbReference>
<feature type="domain" description="Enoyl reductase (ER)" evidence="3">
    <location>
        <begin position="11"/>
        <end position="322"/>
    </location>
</feature>
<dbReference type="GO" id="GO:0070402">
    <property type="term" value="F:NADPH binding"/>
    <property type="evidence" value="ECO:0007669"/>
    <property type="project" value="TreeGrafter"/>
</dbReference>
<dbReference type="SUPFAM" id="SSF50129">
    <property type="entry name" value="GroES-like"/>
    <property type="match status" value="1"/>
</dbReference>
<evidence type="ECO:0000313" key="5">
    <source>
        <dbReference type="Proteomes" id="UP000476332"/>
    </source>
</evidence>
<gene>
    <name evidence="4" type="ORF">GTW51_15985</name>
</gene>
<dbReference type="GO" id="GO:0003960">
    <property type="term" value="F:quinone reductase (NADPH) activity"/>
    <property type="evidence" value="ECO:0007669"/>
    <property type="project" value="UniProtKB-EC"/>
</dbReference>
<dbReference type="RefSeq" id="WP_163045021.1">
    <property type="nucleotide sequence ID" value="NZ_JAAAMJ010000013.1"/>
</dbReference>
<dbReference type="Proteomes" id="UP000476332">
    <property type="component" value="Unassembled WGS sequence"/>
</dbReference>
<protein>
    <submittedName>
        <fullName evidence="4">NADPH:quinone reductase</fullName>
        <ecNumber evidence="4">1.6.5.5</ecNumber>
    </submittedName>
</protein>
<dbReference type="Gene3D" id="3.40.50.720">
    <property type="entry name" value="NAD(P)-binding Rossmann-like Domain"/>
    <property type="match status" value="1"/>
</dbReference>
<dbReference type="PANTHER" id="PTHR48106">
    <property type="entry name" value="QUINONE OXIDOREDUCTASE PIG3-RELATED"/>
    <property type="match status" value="1"/>
</dbReference>